<name>A0A8J5T2F0_ZIZPA</name>
<comment type="caution">
    <text evidence="2">The sequence shown here is derived from an EMBL/GenBank/DDBJ whole genome shotgun (WGS) entry which is preliminary data.</text>
</comment>
<evidence type="ECO:0000313" key="3">
    <source>
        <dbReference type="Proteomes" id="UP000729402"/>
    </source>
</evidence>
<dbReference type="EMBL" id="JAAALK010000282">
    <property type="protein sequence ID" value="KAG8078867.1"/>
    <property type="molecule type" value="Genomic_DNA"/>
</dbReference>
<dbReference type="GO" id="GO:0003729">
    <property type="term" value="F:mRNA binding"/>
    <property type="evidence" value="ECO:0007669"/>
    <property type="project" value="TreeGrafter"/>
</dbReference>
<dbReference type="GO" id="GO:0006397">
    <property type="term" value="P:mRNA processing"/>
    <property type="evidence" value="ECO:0007669"/>
    <property type="project" value="InterPro"/>
</dbReference>
<evidence type="ECO:0000313" key="2">
    <source>
        <dbReference type="EMBL" id="KAG8078867.1"/>
    </source>
</evidence>
<proteinExistence type="predicted"/>
<gene>
    <name evidence="2" type="ORF">GUJ93_ZPchr0007g6250</name>
</gene>
<feature type="domain" description="THO complex subunit 2 N-terminal" evidence="1">
    <location>
        <begin position="66"/>
        <end position="235"/>
    </location>
</feature>
<keyword evidence="3" id="KW-1185">Reference proteome</keyword>
<dbReference type="AlphaFoldDB" id="A0A8J5T2F0"/>
<accession>A0A8J5T2F0</accession>
<dbReference type="PANTHER" id="PTHR21597:SF0">
    <property type="entry name" value="THO COMPLEX SUBUNIT 2"/>
    <property type="match status" value="1"/>
</dbReference>
<dbReference type="GO" id="GO:0000445">
    <property type="term" value="C:THO complex part of transcription export complex"/>
    <property type="evidence" value="ECO:0007669"/>
    <property type="project" value="TreeGrafter"/>
</dbReference>
<reference evidence="2" key="2">
    <citation type="submission" date="2021-02" db="EMBL/GenBank/DDBJ databases">
        <authorList>
            <person name="Kimball J.A."/>
            <person name="Haas M.W."/>
            <person name="Macchietto M."/>
            <person name="Kono T."/>
            <person name="Duquette J."/>
            <person name="Shao M."/>
        </authorList>
    </citation>
    <scope>NUCLEOTIDE SEQUENCE</scope>
    <source>
        <tissue evidence="2">Fresh leaf tissue</tissue>
    </source>
</reference>
<sequence>MVTLLCQIGSDLACQNSSSVTISIIKSLIGHFDLDPNRVFDIVLECFELYPDNTIFYQLIPLFPKSHAAQILGFKFQYYQRLDVNIPVPPGLFRIAALLVKSGLIDLDSLYAHLLPNDDDAFEHFDSFVTRRIDEASKIGKINLAATGKDLMDDEKQEITIDLYTALEMENDIVEERALEIEKNQKLGFLLAFLLVHDWDHAQLLFERLAHLNPVEHIEICEGLFRIIRRTISTYDIVFQTFHMMDTPLSSQIFSVDLPKEFFQMLAACGPYLHRDTLLFQKYSYLMYYRFELEFV</sequence>
<dbReference type="InterPro" id="IPR040007">
    <property type="entry name" value="Tho2"/>
</dbReference>
<dbReference type="Pfam" id="PF16134">
    <property type="entry name" value="THOC2_N"/>
    <property type="match status" value="2"/>
</dbReference>
<dbReference type="GO" id="GO:0006406">
    <property type="term" value="P:mRNA export from nucleus"/>
    <property type="evidence" value="ECO:0007669"/>
    <property type="project" value="InterPro"/>
</dbReference>
<protein>
    <recommendedName>
        <fullName evidence="1">THO complex subunit 2 N-terminal domain-containing protein</fullName>
    </recommendedName>
</protein>
<dbReference type="OrthoDB" id="29024at2759"/>
<dbReference type="InterPro" id="IPR032302">
    <property type="entry name" value="THOC2_N"/>
</dbReference>
<evidence type="ECO:0000259" key="1">
    <source>
        <dbReference type="Pfam" id="PF16134"/>
    </source>
</evidence>
<feature type="domain" description="THO complex subunit 2 N-terminal" evidence="1">
    <location>
        <begin position="14"/>
        <end position="48"/>
    </location>
</feature>
<reference evidence="2" key="1">
    <citation type="journal article" date="2021" name="bioRxiv">
        <title>Whole Genome Assembly and Annotation of Northern Wild Rice, Zizania palustris L., Supports a Whole Genome Duplication in the Zizania Genus.</title>
        <authorList>
            <person name="Haas M."/>
            <person name="Kono T."/>
            <person name="Macchietto M."/>
            <person name="Millas R."/>
            <person name="McGilp L."/>
            <person name="Shao M."/>
            <person name="Duquette J."/>
            <person name="Hirsch C.N."/>
            <person name="Kimball J."/>
        </authorList>
    </citation>
    <scope>NUCLEOTIDE SEQUENCE</scope>
    <source>
        <tissue evidence="2">Fresh leaf tissue</tissue>
    </source>
</reference>
<dbReference type="PANTHER" id="PTHR21597">
    <property type="entry name" value="THO2 PROTEIN"/>
    <property type="match status" value="1"/>
</dbReference>
<dbReference type="Proteomes" id="UP000729402">
    <property type="component" value="Unassembled WGS sequence"/>
</dbReference>
<organism evidence="2 3">
    <name type="scientific">Zizania palustris</name>
    <name type="common">Northern wild rice</name>
    <dbReference type="NCBI Taxonomy" id="103762"/>
    <lineage>
        <taxon>Eukaryota</taxon>
        <taxon>Viridiplantae</taxon>
        <taxon>Streptophyta</taxon>
        <taxon>Embryophyta</taxon>
        <taxon>Tracheophyta</taxon>
        <taxon>Spermatophyta</taxon>
        <taxon>Magnoliopsida</taxon>
        <taxon>Liliopsida</taxon>
        <taxon>Poales</taxon>
        <taxon>Poaceae</taxon>
        <taxon>BOP clade</taxon>
        <taxon>Oryzoideae</taxon>
        <taxon>Oryzeae</taxon>
        <taxon>Zizaniinae</taxon>
        <taxon>Zizania</taxon>
    </lineage>
</organism>